<keyword evidence="4" id="KW-1185">Reference proteome</keyword>
<keyword evidence="3" id="KW-0418">Kinase</keyword>
<proteinExistence type="predicted"/>
<dbReference type="InterPro" id="IPR011495">
    <property type="entry name" value="Sig_transdc_His_kin_sub2_dim/P"/>
</dbReference>
<comment type="caution">
    <text evidence="3">The sequence shown here is derived from an EMBL/GenBank/DDBJ whole genome shotgun (WGS) entry which is preliminary data.</text>
</comment>
<feature type="domain" description="HAMP" evidence="2">
    <location>
        <begin position="304"/>
        <end position="358"/>
    </location>
</feature>
<protein>
    <submittedName>
        <fullName evidence="3">Histidine kinase</fullName>
    </submittedName>
</protein>
<dbReference type="EMBL" id="QJJK01000011">
    <property type="protein sequence ID" value="PXW54530.1"/>
    <property type="molecule type" value="Genomic_DNA"/>
</dbReference>
<accession>A0A2V3TXK6</accession>
<evidence type="ECO:0000256" key="1">
    <source>
        <dbReference type="SAM" id="Phobius"/>
    </source>
</evidence>
<feature type="transmembrane region" description="Helical" evidence="1">
    <location>
        <begin position="12"/>
        <end position="31"/>
    </location>
</feature>
<keyword evidence="1" id="KW-0472">Membrane</keyword>
<evidence type="ECO:0000313" key="3">
    <source>
        <dbReference type="EMBL" id="PXW54530.1"/>
    </source>
</evidence>
<dbReference type="GO" id="GO:0016020">
    <property type="term" value="C:membrane"/>
    <property type="evidence" value="ECO:0007669"/>
    <property type="project" value="InterPro"/>
</dbReference>
<dbReference type="InterPro" id="IPR003660">
    <property type="entry name" value="HAMP_dom"/>
</dbReference>
<dbReference type="Pfam" id="PF07568">
    <property type="entry name" value="HisKA_2"/>
    <property type="match status" value="1"/>
</dbReference>
<keyword evidence="3" id="KW-0808">Transferase</keyword>
<reference evidence="3 4" key="1">
    <citation type="submission" date="2018-05" db="EMBL/GenBank/DDBJ databases">
        <title>Genomic Encyclopedia of Type Strains, Phase IV (KMG-IV): sequencing the most valuable type-strain genomes for metagenomic binning, comparative biology and taxonomic classification.</title>
        <authorList>
            <person name="Goeker M."/>
        </authorList>
    </citation>
    <scope>NUCLEOTIDE SEQUENCE [LARGE SCALE GENOMIC DNA]</scope>
    <source>
        <strain evidence="3 4">DSM 6462</strain>
    </source>
</reference>
<dbReference type="PROSITE" id="PS50885">
    <property type="entry name" value="HAMP"/>
    <property type="match status" value="1"/>
</dbReference>
<dbReference type="AlphaFoldDB" id="A0A2V3TXK6"/>
<organism evidence="3 4">
    <name type="scientific">Chelatococcus asaccharovorans</name>
    <dbReference type="NCBI Taxonomy" id="28210"/>
    <lineage>
        <taxon>Bacteria</taxon>
        <taxon>Pseudomonadati</taxon>
        <taxon>Pseudomonadota</taxon>
        <taxon>Alphaproteobacteria</taxon>
        <taxon>Hyphomicrobiales</taxon>
        <taxon>Chelatococcaceae</taxon>
        <taxon>Chelatococcus</taxon>
    </lineage>
</organism>
<dbReference type="Gene3D" id="3.30.450.20">
    <property type="entry name" value="PAS domain"/>
    <property type="match status" value="1"/>
</dbReference>
<dbReference type="Proteomes" id="UP000248021">
    <property type="component" value="Unassembled WGS sequence"/>
</dbReference>
<gene>
    <name evidence="3" type="ORF">C7450_11161</name>
</gene>
<feature type="transmembrane region" description="Helical" evidence="1">
    <location>
        <begin position="279"/>
        <end position="302"/>
    </location>
</feature>
<keyword evidence="1" id="KW-1133">Transmembrane helix</keyword>
<dbReference type="RefSeq" id="WP_110377001.1">
    <property type="nucleotide sequence ID" value="NZ_JAHBRY010000001.1"/>
</dbReference>
<dbReference type="CDD" id="cd06225">
    <property type="entry name" value="HAMP"/>
    <property type="match status" value="1"/>
</dbReference>
<dbReference type="GO" id="GO:0016301">
    <property type="term" value="F:kinase activity"/>
    <property type="evidence" value="ECO:0007669"/>
    <property type="project" value="UniProtKB-KW"/>
</dbReference>
<evidence type="ECO:0000313" key="4">
    <source>
        <dbReference type="Proteomes" id="UP000248021"/>
    </source>
</evidence>
<sequence>MTFGHSLRSRIVITLGFVLLPAVILAFVWIFTNVNALREAKVANAERAASAMALQVNESLRDMVLASVGLDANRGGGQSAATCDRELSAIVGAQASYVGGAVIDAGRVSCALGASAADFERLASPERLARIHAGLATGAPLVLELLTDAEAGHSLEASGLSVASDGYLLAAFPGSRSTDELFLVLLTKARITTDLATHFMDIAHGAALFGPDGTILAEWRADSLPQRWLPAMPLGSAADKGTSISGDSFRYFKIPLARTGLVLLVGYPEDVFFASEQNILWVTLLPPVLMLGAAAVGALLAVDRLVIQWIVYLQRVTRVYGSGRYSVRALRLSQAPRELGELGYAFNHMADNIAHHATELSSAIEDKERLLRELHHRVKNNFQVIVSLLSLHKQSLPVQERDDIRFIEDHVNAMAVAYRVGYSYGEMGDAPVAELLHDIVDGLRRTADLAPAHVVVEVPPVSTRIDLDRAIGIGLYLAAMLPAYLDMVRADAHSASSPMKVRVGAVVEGDSLRLAVSIRPAESAVQLSHLRSRLTRAYIRQLSAREVSSDDMTERAIAIPLDADDREGGPVGARPAMGFRISGRQA</sequence>
<keyword evidence="1" id="KW-0812">Transmembrane</keyword>
<evidence type="ECO:0000259" key="2">
    <source>
        <dbReference type="PROSITE" id="PS50885"/>
    </source>
</evidence>
<dbReference type="GO" id="GO:0007165">
    <property type="term" value="P:signal transduction"/>
    <property type="evidence" value="ECO:0007669"/>
    <property type="project" value="InterPro"/>
</dbReference>
<name>A0A2V3TXK6_9HYPH</name>
<dbReference type="OrthoDB" id="9767435at2"/>